<evidence type="ECO:0000313" key="2">
    <source>
        <dbReference type="Proteomes" id="UP000002705"/>
    </source>
</evidence>
<proteinExistence type="predicted"/>
<dbReference type="PATRIC" id="fig|482957.22.peg.1843"/>
<dbReference type="GeneID" id="300272707"/>
<dbReference type="KEGG" id="bur:Bcep18194_A4916"/>
<evidence type="ECO:0000313" key="1">
    <source>
        <dbReference type="EMBL" id="ABB08511.1"/>
    </source>
</evidence>
<dbReference type="AlphaFoldDB" id="Q39GA5"/>
<sequence length="102" mass="11224">MGARLTMAAIQQIRCIKRTGQSARHEAISHIGGISPSHGARWKMDIPYVISELEAGRREFFIVVDGQAAEVTVAETPDGHKYLKTTRDTATLDCLLCLPECL</sequence>
<dbReference type="Proteomes" id="UP000002705">
    <property type="component" value="Chromosome 1"/>
</dbReference>
<keyword evidence="2" id="KW-1185">Reference proteome</keyword>
<organism evidence="1 2">
    <name type="scientific">Burkholderia lata (strain ATCC 17760 / DSM 23089 / LMG 22485 / NCIMB 9086 / R18194 / 383)</name>
    <dbReference type="NCBI Taxonomy" id="482957"/>
    <lineage>
        <taxon>Bacteria</taxon>
        <taxon>Pseudomonadati</taxon>
        <taxon>Pseudomonadota</taxon>
        <taxon>Betaproteobacteria</taxon>
        <taxon>Burkholderiales</taxon>
        <taxon>Burkholderiaceae</taxon>
        <taxon>Burkholderia</taxon>
        <taxon>Burkholderia cepacia complex</taxon>
    </lineage>
</organism>
<dbReference type="RefSeq" id="WP_011352069.1">
    <property type="nucleotide sequence ID" value="NC_007510.1"/>
</dbReference>
<name>Q39GA5_BURL3</name>
<dbReference type="EMBL" id="CP000151">
    <property type="protein sequence ID" value="ABB08511.1"/>
    <property type="molecule type" value="Genomic_DNA"/>
</dbReference>
<evidence type="ECO:0008006" key="3">
    <source>
        <dbReference type="Google" id="ProtNLM"/>
    </source>
</evidence>
<gene>
    <name evidence="1" type="ordered locus">Bcep18194_A4916</name>
</gene>
<dbReference type="Pfam" id="PF13031">
    <property type="entry name" value="DUF3892"/>
    <property type="match status" value="1"/>
</dbReference>
<dbReference type="HOGENOM" id="CLU_159803_0_0_4"/>
<protein>
    <recommendedName>
        <fullName evidence="3">DUF3892 domain-containing protein</fullName>
    </recommendedName>
</protein>
<accession>Q39GA5</accession>
<reference evidence="1" key="1">
    <citation type="submission" date="2009-01" db="EMBL/GenBank/DDBJ databases">
        <title>Complete sequence of chromosome 1 of Burkholderia sp. 383.</title>
        <authorList>
            <consortium name="US DOE Joint Genome Institute"/>
            <person name="Copeland A."/>
            <person name="Lucas S."/>
            <person name="Lapidus A."/>
            <person name="Barry K."/>
            <person name="Detter J.C."/>
            <person name="Glavina T."/>
            <person name="Hammon N."/>
            <person name="Israni S."/>
            <person name="Pitluck S."/>
            <person name="Chain P."/>
            <person name="Malfatti S."/>
            <person name="Shin M."/>
            <person name="Vergez L."/>
            <person name="Schmutz J."/>
            <person name="Larimer F."/>
            <person name="Land M."/>
            <person name="Kyrpides N."/>
            <person name="Lykidis A."/>
            <person name="Richardson P."/>
        </authorList>
    </citation>
    <scope>NUCLEOTIDE SEQUENCE</scope>
    <source>
        <strain evidence="1">383</strain>
    </source>
</reference>
<dbReference type="InterPro" id="IPR024997">
    <property type="entry name" value="DUF3892"/>
</dbReference>